<organism evidence="1 2">
    <name type="scientific">Collybiopsis luxurians FD-317 M1</name>
    <dbReference type="NCBI Taxonomy" id="944289"/>
    <lineage>
        <taxon>Eukaryota</taxon>
        <taxon>Fungi</taxon>
        <taxon>Dikarya</taxon>
        <taxon>Basidiomycota</taxon>
        <taxon>Agaricomycotina</taxon>
        <taxon>Agaricomycetes</taxon>
        <taxon>Agaricomycetidae</taxon>
        <taxon>Agaricales</taxon>
        <taxon>Marasmiineae</taxon>
        <taxon>Omphalotaceae</taxon>
        <taxon>Collybiopsis</taxon>
        <taxon>Collybiopsis luxurians</taxon>
    </lineage>
</organism>
<keyword evidence="2" id="KW-1185">Reference proteome</keyword>
<sequence>MSVNIDIAQILQEVRISLQVVNNAMVERKRQREHARLIVYQALSIHPALDNLQLPSPFDSSFRKLFAIYSPSPRSKSWLKRLFSGQRDKHFKRLAPLGTIGTRATIMLILLWIIGNQLEDGAVENLISKVCESGIQLRATTRPQNVVGQEATDLATEIAKLRSVFVSLRKTIKKKLPLKQGYNPFQGIDFDATDEMPRPLNGLSWPHTLPEHQIIPYNICDDPDLLLHRVASGSVLIPESKLTELVVNWATTYYRLGKDVSREEDFDEKAYWNAHCRCDHNGSVWAE</sequence>
<dbReference type="Proteomes" id="UP000053593">
    <property type="component" value="Unassembled WGS sequence"/>
</dbReference>
<evidence type="ECO:0000313" key="1">
    <source>
        <dbReference type="EMBL" id="KIK58368.1"/>
    </source>
</evidence>
<protein>
    <submittedName>
        <fullName evidence="1">Uncharacterized protein</fullName>
    </submittedName>
</protein>
<dbReference type="AlphaFoldDB" id="A0A0D0CRU6"/>
<reference evidence="1 2" key="1">
    <citation type="submission" date="2014-04" db="EMBL/GenBank/DDBJ databases">
        <title>Evolutionary Origins and Diversification of the Mycorrhizal Mutualists.</title>
        <authorList>
            <consortium name="DOE Joint Genome Institute"/>
            <consortium name="Mycorrhizal Genomics Consortium"/>
            <person name="Kohler A."/>
            <person name="Kuo A."/>
            <person name="Nagy L.G."/>
            <person name="Floudas D."/>
            <person name="Copeland A."/>
            <person name="Barry K.W."/>
            <person name="Cichocki N."/>
            <person name="Veneault-Fourrey C."/>
            <person name="LaButti K."/>
            <person name="Lindquist E.A."/>
            <person name="Lipzen A."/>
            <person name="Lundell T."/>
            <person name="Morin E."/>
            <person name="Murat C."/>
            <person name="Riley R."/>
            <person name="Ohm R."/>
            <person name="Sun H."/>
            <person name="Tunlid A."/>
            <person name="Henrissat B."/>
            <person name="Grigoriev I.V."/>
            <person name="Hibbett D.S."/>
            <person name="Martin F."/>
        </authorList>
    </citation>
    <scope>NUCLEOTIDE SEQUENCE [LARGE SCALE GENOMIC DNA]</scope>
    <source>
        <strain evidence="1 2">FD-317 M1</strain>
    </source>
</reference>
<evidence type="ECO:0000313" key="2">
    <source>
        <dbReference type="Proteomes" id="UP000053593"/>
    </source>
</evidence>
<dbReference type="OrthoDB" id="3265206at2759"/>
<proteinExistence type="predicted"/>
<name>A0A0D0CRU6_9AGAR</name>
<dbReference type="HOGENOM" id="CLU_980440_0_0_1"/>
<accession>A0A0D0CRU6</accession>
<dbReference type="EMBL" id="KN834785">
    <property type="protein sequence ID" value="KIK58368.1"/>
    <property type="molecule type" value="Genomic_DNA"/>
</dbReference>
<gene>
    <name evidence="1" type="ORF">GYMLUDRAFT_86274</name>
</gene>